<dbReference type="EMBL" id="JAECZC010000102">
    <property type="protein sequence ID" value="MBH8566746.1"/>
    <property type="molecule type" value="Genomic_DNA"/>
</dbReference>
<comment type="caution">
    <text evidence="1">The sequence shown here is derived from an EMBL/GenBank/DDBJ whole genome shotgun (WGS) entry which is preliminary data.</text>
</comment>
<sequence>MDIERLIEELEKVGILEEIQRKRLTTSEMPASLYIKLVAASIATKKNLSGVIATALETYAMRNQDKHFDELRLQAAASGKSLEQYLVEVIATRLQKKGDEV</sequence>
<gene>
    <name evidence="1" type="ORF">I8748_32120</name>
</gene>
<evidence type="ECO:0000313" key="2">
    <source>
        <dbReference type="Proteomes" id="UP000632766"/>
    </source>
</evidence>
<keyword evidence="2" id="KW-1185">Reference proteome</keyword>
<name>A0A8J7LCQ8_9NOST</name>
<dbReference type="Proteomes" id="UP000632766">
    <property type="component" value="Unassembled WGS sequence"/>
</dbReference>
<organism evidence="1 2">
    <name type="scientific">Amazonocrinis nigriterrae CENA67</name>
    <dbReference type="NCBI Taxonomy" id="2794033"/>
    <lineage>
        <taxon>Bacteria</taxon>
        <taxon>Bacillati</taxon>
        <taxon>Cyanobacteriota</taxon>
        <taxon>Cyanophyceae</taxon>
        <taxon>Nostocales</taxon>
        <taxon>Nostocaceae</taxon>
        <taxon>Amazonocrinis</taxon>
        <taxon>Amazonocrinis nigriterrae</taxon>
    </lineage>
</organism>
<accession>A0A8J7LCQ8</accession>
<dbReference type="RefSeq" id="WP_198128480.1">
    <property type="nucleotide sequence ID" value="NZ_JAECZC010000102.1"/>
</dbReference>
<dbReference type="AlphaFoldDB" id="A0A8J7LCQ8"/>
<evidence type="ECO:0000313" key="1">
    <source>
        <dbReference type="EMBL" id="MBH8566746.1"/>
    </source>
</evidence>
<proteinExistence type="predicted"/>
<protein>
    <submittedName>
        <fullName evidence="1">Uncharacterized protein</fullName>
    </submittedName>
</protein>
<reference evidence="1 2" key="1">
    <citation type="journal article" date="2021" name="Int. J. Syst. Evol. Microbiol.">
        <title>Amazonocrinis nigriterrae gen. nov., sp. nov., Atlanticothrix silvestris gen. nov., sp. nov. and Dendronalium phyllosphericum gen. nov., sp. nov., nostocacean cyanobacteria from Brazilian environments.</title>
        <authorList>
            <person name="Alvarenga D.O."/>
            <person name="Andreote A.P.D."/>
            <person name="Branco L.H.Z."/>
            <person name="Delbaje E."/>
            <person name="Cruz R.B."/>
            <person name="Varani A.M."/>
            <person name="Fiore M.F."/>
        </authorList>
    </citation>
    <scope>NUCLEOTIDE SEQUENCE [LARGE SCALE GENOMIC DNA]</scope>
    <source>
        <strain evidence="1 2">CENA67</strain>
    </source>
</reference>